<dbReference type="OrthoDB" id="24849at2759"/>
<proteinExistence type="predicted"/>
<dbReference type="AlphaFoldDB" id="A0A0A1U179"/>
<evidence type="ECO:0000256" key="1">
    <source>
        <dbReference type="SAM" id="Phobius"/>
    </source>
</evidence>
<accession>A0A0A1U179</accession>
<dbReference type="Proteomes" id="UP000014680">
    <property type="component" value="Unassembled WGS sequence"/>
</dbReference>
<organism evidence="2 3">
    <name type="scientific">Entamoeba invadens IP1</name>
    <dbReference type="NCBI Taxonomy" id="370355"/>
    <lineage>
        <taxon>Eukaryota</taxon>
        <taxon>Amoebozoa</taxon>
        <taxon>Evosea</taxon>
        <taxon>Archamoebae</taxon>
        <taxon>Mastigamoebida</taxon>
        <taxon>Entamoebidae</taxon>
        <taxon>Entamoeba</taxon>
    </lineage>
</organism>
<keyword evidence="1" id="KW-0472">Membrane</keyword>
<dbReference type="GeneID" id="14886724"/>
<feature type="transmembrane region" description="Helical" evidence="1">
    <location>
        <begin position="111"/>
        <end position="134"/>
    </location>
</feature>
<keyword evidence="1" id="KW-1133">Transmembrane helix</keyword>
<name>A0A0A1U179_ENTIV</name>
<protein>
    <submittedName>
        <fullName evidence="2">Uncharacterized protein</fullName>
    </submittedName>
</protein>
<gene>
    <name evidence="2" type="ORF">EIN_411180</name>
</gene>
<dbReference type="RefSeq" id="XP_004254536.1">
    <property type="nucleotide sequence ID" value="XM_004254488.1"/>
</dbReference>
<keyword evidence="3" id="KW-1185">Reference proteome</keyword>
<evidence type="ECO:0000313" key="2">
    <source>
        <dbReference type="EMBL" id="ELP87765.1"/>
    </source>
</evidence>
<feature type="transmembrane region" description="Helical" evidence="1">
    <location>
        <begin position="41"/>
        <end position="62"/>
    </location>
</feature>
<sequence>MLWFWVVLLIQLSLDVAFWLSCKWVWSLSLYLDSFADNYFADHITVIYCFSVAVSLYVYQFIKAGSLENMFRMELNPSRTEVDYFGIHSTTVARIMWSFGVVLMYHSSFGLALWGGYIGVSLIATLVIEFEFVIPRFFLMEYSLVFGRARIFSHKEPSKEY</sequence>
<feature type="transmembrane region" description="Helical" evidence="1">
    <location>
        <begin position="82"/>
        <end position="105"/>
    </location>
</feature>
<dbReference type="KEGG" id="eiv:EIN_411180"/>
<evidence type="ECO:0000313" key="3">
    <source>
        <dbReference type="Proteomes" id="UP000014680"/>
    </source>
</evidence>
<keyword evidence="1" id="KW-0812">Transmembrane</keyword>
<reference evidence="2 3" key="1">
    <citation type="submission" date="2012-10" db="EMBL/GenBank/DDBJ databases">
        <authorList>
            <person name="Zafar N."/>
            <person name="Inman J."/>
            <person name="Hall N."/>
            <person name="Lorenzi H."/>
            <person name="Caler E."/>
        </authorList>
    </citation>
    <scope>NUCLEOTIDE SEQUENCE [LARGE SCALE GENOMIC DNA]</scope>
    <source>
        <strain evidence="2 3">IP1</strain>
    </source>
</reference>
<dbReference type="OMA" id="MDYGLVF"/>
<dbReference type="EMBL" id="KB206788">
    <property type="protein sequence ID" value="ELP87765.1"/>
    <property type="molecule type" value="Genomic_DNA"/>
</dbReference>
<dbReference type="VEuPathDB" id="AmoebaDB:EIN_411180"/>